<name>A0A6C0B357_9ZZZZ</name>
<dbReference type="AlphaFoldDB" id="A0A6C0B357"/>
<dbReference type="EMBL" id="MN739048">
    <property type="protein sequence ID" value="QHS85913.1"/>
    <property type="molecule type" value="Genomic_DNA"/>
</dbReference>
<sequence>MSPAVKKSPLLIYRPGVGFEHPVCCLKAPYVPPLFYGILDGGTPRASGSRIIDGNGRALIVDGGKP</sequence>
<proteinExistence type="predicted"/>
<evidence type="ECO:0000313" key="1">
    <source>
        <dbReference type="EMBL" id="QHS85913.1"/>
    </source>
</evidence>
<organism evidence="1">
    <name type="scientific">viral metagenome</name>
    <dbReference type="NCBI Taxonomy" id="1070528"/>
    <lineage>
        <taxon>unclassified sequences</taxon>
        <taxon>metagenomes</taxon>
        <taxon>organismal metagenomes</taxon>
    </lineage>
</organism>
<reference evidence="1" key="1">
    <citation type="journal article" date="2020" name="Nature">
        <title>Giant virus diversity and host interactions through global metagenomics.</title>
        <authorList>
            <person name="Schulz F."/>
            <person name="Roux S."/>
            <person name="Paez-Espino D."/>
            <person name="Jungbluth S."/>
            <person name="Walsh D.A."/>
            <person name="Denef V.J."/>
            <person name="McMahon K.D."/>
            <person name="Konstantinidis K.T."/>
            <person name="Eloe-Fadrosh E.A."/>
            <person name="Kyrpides N.C."/>
            <person name="Woyke T."/>
        </authorList>
    </citation>
    <scope>NUCLEOTIDE SEQUENCE</scope>
    <source>
        <strain evidence="1">GVMAG-M-3300009185-36</strain>
    </source>
</reference>
<protein>
    <submittedName>
        <fullName evidence="1">Uncharacterized protein</fullName>
    </submittedName>
</protein>
<accession>A0A6C0B357</accession>